<dbReference type="EMBL" id="JARKNE010000008">
    <property type="protein sequence ID" value="KAK5811325.1"/>
    <property type="molecule type" value="Genomic_DNA"/>
</dbReference>
<protein>
    <submittedName>
        <fullName evidence="1">Uncharacterized protein</fullName>
    </submittedName>
</protein>
<organism evidence="1 2">
    <name type="scientific">Gossypium arboreum</name>
    <name type="common">Tree cotton</name>
    <name type="synonym">Gossypium nanking</name>
    <dbReference type="NCBI Taxonomy" id="29729"/>
    <lineage>
        <taxon>Eukaryota</taxon>
        <taxon>Viridiplantae</taxon>
        <taxon>Streptophyta</taxon>
        <taxon>Embryophyta</taxon>
        <taxon>Tracheophyta</taxon>
        <taxon>Spermatophyta</taxon>
        <taxon>Magnoliopsida</taxon>
        <taxon>eudicotyledons</taxon>
        <taxon>Gunneridae</taxon>
        <taxon>Pentapetalae</taxon>
        <taxon>rosids</taxon>
        <taxon>malvids</taxon>
        <taxon>Malvales</taxon>
        <taxon>Malvaceae</taxon>
        <taxon>Malvoideae</taxon>
        <taxon>Gossypium</taxon>
    </lineage>
</organism>
<keyword evidence="2" id="KW-1185">Reference proteome</keyword>
<dbReference type="PANTHER" id="PTHR48245:SF1">
    <property type="match status" value="1"/>
</dbReference>
<dbReference type="Proteomes" id="UP001358586">
    <property type="component" value="Chromosome 8"/>
</dbReference>
<proteinExistence type="predicted"/>
<reference evidence="1 2" key="1">
    <citation type="submission" date="2023-03" db="EMBL/GenBank/DDBJ databases">
        <title>WGS of Gossypium arboreum.</title>
        <authorList>
            <person name="Yu D."/>
        </authorList>
    </citation>
    <scope>NUCLEOTIDE SEQUENCE [LARGE SCALE GENOMIC DNA]</scope>
    <source>
        <tissue evidence="1">Leaf</tissue>
    </source>
</reference>
<accession>A0ABR0NY86</accession>
<evidence type="ECO:0000313" key="2">
    <source>
        <dbReference type="Proteomes" id="UP001358586"/>
    </source>
</evidence>
<dbReference type="PANTHER" id="PTHR48245">
    <property type="match status" value="1"/>
</dbReference>
<gene>
    <name evidence="1" type="ORF">PVK06_026654</name>
</gene>
<sequence length="112" mass="12660">MTEEPATKAPVNGGRNYNSSKIVKFLVGKRLGEIDMSVKMQTTRTLTKRHYEASLFPRIGFGLFLCSLGGRRKRPSSGGPEPLVRYHSRRARILTLCQGLRAKEQSQVDNFY</sequence>
<comment type="caution">
    <text evidence="1">The sequence shown here is derived from an EMBL/GenBank/DDBJ whole genome shotgun (WGS) entry which is preliminary data.</text>
</comment>
<name>A0ABR0NY86_GOSAR</name>
<evidence type="ECO:0000313" key="1">
    <source>
        <dbReference type="EMBL" id="KAK5811325.1"/>
    </source>
</evidence>